<name>A0A9W4E8C8_9ACTN</name>
<evidence type="ECO:0000256" key="1">
    <source>
        <dbReference type="SAM" id="MobiDB-lite"/>
    </source>
</evidence>
<dbReference type="EMBL" id="CAJVAX010000003">
    <property type="protein sequence ID" value="CAG7615856.1"/>
    <property type="molecule type" value="Genomic_DNA"/>
</dbReference>
<accession>A0A9W4E8C8</accession>
<dbReference type="Pfam" id="PF19457">
    <property type="entry name" value="DUF5994"/>
    <property type="match status" value="1"/>
</dbReference>
<feature type="compositionally biased region" description="Basic and acidic residues" evidence="1">
    <location>
        <begin position="12"/>
        <end position="30"/>
    </location>
</feature>
<dbReference type="RefSeq" id="WP_205046841.1">
    <property type="nucleotide sequence ID" value="NZ_CAJVAX010000003.1"/>
</dbReference>
<protein>
    <submittedName>
        <fullName evidence="2">Uncharacterized protein</fullName>
    </submittedName>
</protein>
<evidence type="ECO:0000313" key="2">
    <source>
        <dbReference type="EMBL" id="CAG7615856.1"/>
    </source>
</evidence>
<reference evidence="2" key="1">
    <citation type="submission" date="2021-06" db="EMBL/GenBank/DDBJ databases">
        <authorList>
            <person name="Arsene-Ploetze F."/>
        </authorList>
    </citation>
    <scope>NUCLEOTIDE SEQUENCE</scope>
    <source>
        <strain evidence="2">SBRY1</strain>
    </source>
</reference>
<dbReference type="AlphaFoldDB" id="A0A9W4E8C8"/>
<evidence type="ECO:0000313" key="3">
    <source>
        <dbReference type="Proteomes" id="UP001153328"/>
    </source>
</evidence>
<gene>
    <name evidence="2" type="ORF">SBRY_110114</name>
</gene>
<dbReference type="Proteomes" id="UP001153328">
    <property type="component" value="Unassembled WGS sequence"/>
</dbReference>
<proteinExistence type="predicted"/>
<organism evidence="2 3">
    <name type="scientific">Actinacidiphila bryophytorum</name>
    <dbReference type="NCBI Taxonomy" id="1436133"/>
    <lineage>
        <taxon>Bacteria</taxon>
        <taxon>Bacillati</taxon>
        <taxon>Actinomycetota</taxon>
        <taxon>Actinomycetes</taxon>
        <taxon>Kitasatosporales</taxon>
        <taxon>Streptomycetaceae</taxon>
        <taxon>Actinacidiphila</taxon>
    </lineage>
</organism>
<keyword evidence="3" id="KW-1185">Reference proteome</keyword>
<feature type="compositionally biased region" description="Polar residues" evidence="1">
    <location>
        <begin position="1"/>
        <end position="10"/>
    </location>
</feature>
<sequence>MALTGNLTSSRLPEDPPARLDLRPPDEGPQRLDGTWWPRSHDLSRELPALITALEHRWPGITRVTVSRTMWRIRPDTVTFADRKVHINRSGALPHPNTICLLSYGVGRCDLLVTPPGTPLEPI</sequence>
<dbReference type="InterPro" id="IPR046036">
    <property type="entry name" value="DUF5994"/>
</dbReference>
<comment type="caution">
    <text evidence="2">The sequence shown here is derived from an EMBL/GenBank/DDBJ whole genome shotgun (WGS) entry which is preliminary data.</text>
</comment>
<feature type="region of interest" description="Disordered" evidence="1">
    <location>
        <begin position="1"/>
        <end position="39"/>
    </location>
</feature>